<feature type="non-terminal residue" evidence="2">
    <location>
        <position position="194"/>
    </location>
</feature>
<keyword evidence="1" id="KW-0732">Signal</keyword>
<organism evidence="2 3">
    <name type="scientific">Dryobates pubescens</name>
    <name type="common">Downy woodpecker</name>
    <name type="synonym">Picoides pubescens</name>
    <dbReference type="NCBI Taxonomy" id="118200"/>
    <lineage>
        <taxon>Eukaryota</taxon>
        <taxon>Metazoa</taxon>
        <taxon>Chordata</taxon>
        <taxon>Craniata</taxon>
        <taxon>Vertebrata</taxon>
        <taxon>Euteleostomi</taxon>
        <taxon>Archelosauria</taxon>
        <taxon>Archosauria</taxon>
        <taxon>Dinosauria</taxon>
        <taxon>Saurischia</taxon>
        <taxon>Theropoda</taxon>
        <taxon>Coelurosauria</taxon>
        <taxon>Aves</taxon>
        <taxon>Neognathae</taxon>
        <taxon>Neoaves</taxon>
        <taxon>Telluraves</taxon>
        <taxon>Coraciimorphae</taxon>
        <taxon>Piciformes</taxon>
        <taxon>Picidae</taxon>
        <taxon>Dryobates</taxon>
    </lineage>
</organism>
<evidence type="ECO:0000256" key="1">
    <source>
        <dbReference type="SAM" id="SignalP"/>
    </source>
</evidence>
<dbReference type="EMBL" id="KL214962">
    <property type="protein sequence ID" value="KFV62492.1"/>
    <property type="molecule type" value="Genomic_DNA"/>
</dbReference>
<keyword evidence="3" id="KW-1185">Reference proteome</keyword>
<proteinExistence type="predicted"/>
<dbReference type="AlphaFoldDB" id="A0A093G6N4"/>
<gene>
    <name evidence="2" type="ORF">N307_14884</name>
</gene>
<dbReference type="Proteomes" id="UP000053875">
    <property type="component" value="Unassembled WGS sequence"/>
</dbReference>
<reference evidence="2 3" key="1">
    <citation type="submission" date="2014-04" db="EMBL/GenBank/DDBJ databases">
        <title>Genome evolution of avian class.</title>
        <authorList>
            <person name="Zhang G."/>
            <person name="Li C."/>
        </authorList>
    </citation>
    <scope>NUCLEOTIDE SEQUENCE [LARGE SCALE GENOMIC DNA]</scope>
    <source>
        <strain evidence="2">BGI_N307</strain>
    </source>
</reference>
<evidence type="ECO:0000313" key="2">
    <source>
        <dbReference type="EMBL" id="KFV62492.1"/>
    </source>
</evidence>
<feature type="chain" id="PRO_5001883832" evidence="1">
    <location>
        <begin position="19"/>
        <end position="194"/>
    </location>
</feature>
<name>A0A093G6N4_DRYPU</name>
<accession>A0A093G6N4</accession>
<evidence type="ECO:0000313" key="3">
    <source>
        <dbReference type="Proteomes" id="UP000053875"/>
    </source>
</evidence>
<feature type="non-terminal residue" evidence="2">
    <location>
        <position position="1"/>
    </location>
</feature>
<protein>
    <submittedName>
        <fullName evidence="2">Uncharacterized protein</fullName>
    </submittedName>
</protein>
<sequence>NQIIHVAFCFCKFHFIHAFSCEPVEEGLSPEHGRKLLRDPLEELLNSSTVANEGGSHLEAPWRYVTHCHLDIVWDPLHKVAAVLVLDGQHLLINLLHRHGATEDSSHCQVSPMSWVTGCHHVFGIKHLLGKLWNSKCSVLLASSSCQRSKAWHEEVKAWERDHVYCQLPEVSIELAWKTQGCSYPTHGSRNQVV</sequence>
<feature type="signal peptide" evidence="1">
    <location>
        <begin position="1"/>
        <end position="18"/>
    </location>
</feature>